<accession>A0A386HMD4</accession>
<feature type="transmembrane region" description="Helical" evidence="7">
    <location>
        <begin position="400"/>
        <end position="423"/>
    </location>
</feature>
<feature type="transmembrane region" description="Helical" evidence="7">
    <location>
        <begin position="144"/>
        <end position="167"/>
    </location>
</feature>
<dbReference type="PANTHER" id="PTHR33885:SF3">
    <property type="entry name" value="PHAGE SHOCK PROTEIN C"/>
    <property type="match status" value="1"/>
</dbReference>
<organism evidence="11 12">
    <name type="scientific">Arachidicoccus soli</name>
    <dbReference type="NCBI Taxonomy" id="2341117"/>
    <lineage>
        <taxon>Bacteria</taxon>
        <taxon>Pseudomonadati</taxon>
        <taxon>Bacteroidota</taxon>
        <taxon>Chitinophagia</taxon>
        <taxon>Chitinophagales</taxon>
        <taxon>Chitinophagaceae</taxon>
        <taxon>Arachidicoccus</taxon>
    </lineage>
</organism>
<evidence type="ECO:0000256" key="4">
    <source>
        <dbReference type="ARBA" id="ARBA00022989"/>
    </source>
</evidence>
<evidence type="ECO:0000259" key="9">
    <source>
        <dbReference type="Pfam" id="PF22571"/>
    </source>
</evidence>
<feature type="domain" description="PspC-related transmembrane region" evidence="9">
    <location>
        <begin position="313"/>
        <end position="424"/>
    </location>
</feature>
<dbReference type="InterPro" id="IPR054319">
    <property type="entry name" value="PspC-rel_ToastRack"/>
</dbReference>
<evidence type="ECO:0000259" key="8">
    <source>
        <dbReference type="Pfam" id="PF04024"/>
    </source>
</evidence>
<feature type="domain" description="Phage shock protein PspC N-terminal" evidence="8">
    <location>
        <begin position="113"/>
        <end position="169"/>
    </location>
</feature>
<name>A0A386HMD4_9BACT</name>
<dbReference type="GO" id="GO:0005886">
    <property type="term" value="C:plasma membrane"/>
    <property type="evidence" value="ECO:0007669"/>
    <property type="project" value="UniProtKB-SubCell"/>
</dbReference>
<keyword evidence="6" id="KW-0175">Coiled coil</keyword>
<dbReference type="InterPro" id="IPR052027">
    <property type="entry name" value="PspC"/>
</dbReference>
<feature type="domain" description="Phage shock protein PspC N-terminal" evidence="8">
    <location>
        <begin position="180"/>
        <end position="256"/>
    </location>
</feature>
<proteinExistence type="predicted"/>
<dbReference type="KEGG" id="ark:D6B99_04545"/>
<comment type="subcellular location">
    <subcellularLocation>
        <location evidence="1">Cell membrane</location>
        <topology evidence="1">Single-pass membrane protein</topology>
    </subcellularLocation>
</comment>
<dbReference type="InterPro" id="IPR054321">
    <property type="entry name" value="PspC-rel_TM"/>
</dbReference>
<feature type="transmembrane region" description="Helical" evidence="7">
    <location>
        <begin position="366"/>
        <end position="388"/>
    </location>
</feature>
<dbReference type="Pfam" id="PF22744">
    <property type="entry name" value="Toast-rack_PspC-Cterm"/>
    <property type="match status" value="1"/>
</dbReference>
<dbReference type="OrthoDB" id="5772680at2"/>
<keyword evidence="4 7" id="KW-1133">Transmembrane helix</keyword>
<gene>
    <name evidence="11" type="ORF">D6B99_04545</name>
</gene>
<dbReference type="EMBL" id="CP032489">
    <property type="protein sequence ID" value="AYD46945.1"/>
    <property type="molecule type" value="Genomic_DNA"/>
</dbReference>
<evidence type="ECO:0000256" key="7">
    <source>
        <dbReference type="SAM" id="Phobius"/>
    </source>
</evidence>
<keyword evidence="5 7" id="KW-0472">Membrane</keyword>
<evidence type="ECO:0000259" key="10">
    <source>
        <dbReference type="Pfam" id="PF22744"/>
    </source>
</evidence>
<evidence type="ECO:0000313" key="12">
    <source>
        <dbReference type="Proteomes" id="UP000266118"/>
    </source>
</evidence>
<dbReference type="AlphaFoldDB" id="A0A386HMD4"/>
<dbReference type="Pfam" id="PF22571">
    <property type="entry name" value="LiaI-LiaF-TM_PspC"/>
    <property type="match status" value="1"/>
</dbReference>
<keyword evidence="2" id="KW-1003">Cell membrane</keyword>
<reference evidence="11 12" key="1">
    <citation type="submission" date="2018-09" db="EMBL/GenBank/DDBJ databases">
        <title>Arachidicoccus sp. nov., a bacterium isolated from soil.</title>
        <authorList>
            <person name="Weon H.-Y."/>
            <person name="Kwon S.-W."/>
            <person name="Lee S.A."/>
        </authorList>
    </citation>
    <scope>NUCLEOTIDE SEQUENCE [LARGE SCALE GENOMIC DNA]</scope>
    <source>
        <strain evidence="11 12">KIS59-12</strain>
    </source>
</reference>
<protein>
    <submittedName>
        <fullName evidence="11">PspC domain-containing protein</fullName>
    </submittedName>
</protein>
<feature type="transmembrane region" description="Helical" evidence="7">
    <location>
        <begin position="207"/>
        <end position="227"/>
    </location>
</feature>
<feature type="transmembrane region" description="Helical" evidence="7">
    <location>
        <begin position="234"/>
        <end position="254"/>
    </location>
</feature>
<evidence type="ECO:0000256" key="3">
    <source>
        <dbReference type="ARBA" id="ARBA00022692"/>
    </source>
</evidence>
<keyword evidence="3 7" id="KW-0812">Transmembrane</keyword>
<dbReference type="InterPro" id="IPR007168">
    <property type="entry name" value="Phageshock_PspC_N"/>
</dbReference>
<evidence type="ECO:0000256" key="2">
    <source>
        <dbReference type="ARBA" id="ARBA00022475"/>
    </source>
</evidence>
<feature type="coiled-coil region" evidence="6">
    <location>
        <begin position="634"/>
        <end position="697"/>
    </location>
</feature>
<evidence type="ECO:0000313" key="11">
    <source>
        <dbReference type="EMBL" id="AYD46945.1"/>
    </source>
</evidence>
<keyword evidence="12" id="KW-1185">Reference proteome</keyword>
<dbReference type="Pfam" id="PF04024">
    <property type="entry name" value="PspC"/>
    <property type="match status" value="2"/>
</dbReference>
<dbReference type="RefSeq" id="WP_119985536.1">
    <property type="nucleotide sequence ID" value="NZ_CP032489.1"/>
</dbReference>
<dbReference type="Proteomes" id="UP000266118">
    <property type="component" value="Chromosome"/>
</dbReference>
<sequence length="720" mass="81366">MKKVININFQGRVVMIEESAYENLKHYIESLRIHFANEEGCDEIINDIESRISELFAEVIKKGSPCVSEDDLNAIIASIGRPEDFEEEENVLGGKEAKSHINQATAQNAQGRKQLFRDETNKKIGGVCAGIANYFNVDPTIVRLITLVLFFTYGIGIIPYIILWIAVPSSATQVIGSSQKKLFRDVSNKTIGGVCSGLANYFNVSLWIPKVIFIVGAFCSLPLSIFFRFHAGGFFFPGINGFFIAVYIILWVVVPPAVTASNKLSMKGENVDLNNIKSTVQEDLGDSKKKVNNASKTNYNLDQELIPVRERSTLGGIFIILFKVFAYFILGCILISVIAALFGIGIGAFSLYPLKGYIIGGSWQNTLALLTIILCIWLPVVGIIIWIIRALTKTSRNVYLRMTFVCLWLVGLISAIVLCISVYNDIRDVNNPVDQPVMLTNAKIDRLEINYLRKDKPFRFSRYWIFGHSSYSIQSTRTYNGRFSFLNRVPYIEDSVLINNTSLHFIQSTTDSFSVDITKLSNGSSTNNANYLADRLNYSGITQQDSILNVPSYFALNQTDKFRNQFVVITVAVPLGKKIIVHQNDGFSNRIFLGFNDDFNDNNGNYWDYDTEYIMTKDGLQPTQIDPEERRDKIKSAEEIIKEQQEKIKEQQERIKENIEKQKEDLKEQQEKIKQNLENVENKMSTKVQNNTSLNQDSESISVGFENPILMIGKAFAKII</sequence>
<evidence type="ECO:0000256" key="6">
    <source>
        <dbReference type="SAM" id="Coils"/>
    </source>
</evidence>
<feature type="domain" description="PspC-related ToastRack" evidence="10">
    <location>
        <begin position="496"/>
        <end position="621"/>
    </location>
</feature>
<dbReference type="PANTHER" id="PTHR33885">
    <property type="entry name" value="PHAGE SHOCK PROTEIN C"/>
    <property type="match status" value="1"/>
</dbReference>
<evidence type="ECO:0000256" key="5">
    <source>
        <dbReference type="ARBA" id="ARBA00023136"/>
    </source>
</evidence>
<evidence type="ECO:0000256" key="1">
    <source>
        <dbReference type="ARBA" id="ARBA00004162"/>
    </source>
</evidence>